<evidence type="ECO:0000313" key="3">
    <source>
        <dbReference type="Proteomes" id="UP000032061"/>
    </source>
</evidence>
<evidence type="ECO:0000313" key="1">
    <source>
        <dbReference type="EMBL" id="KIO50951.1"/>
    </source>
</evidence>
<accession>A0A0D0EVK9</accession>
<keyword evidence="4" id="KW-1185">Reference proteome</keyword>
<dbReference type="EMBL" id="JPRK01000021">
    <property type="protein sequence ID" value="KIO50951.1"/>
    <property type="molecule type" value="Genomic_DNA"/>
</dbReference>
<dbReference type="AlphaFoldDB" id="A0A0D0EVK9"/>
<evidence type="ECO:0000313" key="4">
    <source>
        <dbReference type="Proteomes" id="UP000198302"/>
    </source>
</evidence>
<dbReference type="Proteomes" id="UP000032061">
    <property type="component" value="Unassembled WGS sequence"/>
</dbReference>
<evidence type="ECO:0000313" key="2">
    <source>
        <dbReference type="EMBL" id="OXA85192.1"/>
    </source>
</evidence>
<organism evidence="1 3">
    <name type="scientific">Flavobacterium hibernum</name>
    <dbReference type="NCBI Taxonomy" id="37752"/>
    <lineage>
        <taxon>Bacteria</taxon>
        <taxon>Pseudomonadati</taxon>
        <taxon>Bacteroidota</taxon>
        <taxon>Flavobacteriia</taxon>
        <taxon>Flavobacteriales</taxon>
        <taxon>Flavobacteriaceae</taxon>
        <taxon>Flavobacterium</taxon>
    </lineage>
</organism>
<dbReference type="STRING" id="37752.IW18_20400"/>
<reference evidence="2 4" key="2">
    <citation type="submission" date="2016-11" db="EMBL/GenBank/DDBJ databases">
        <title>Whole genomes of Flavobacteriaceae.</title>
        <authorList>
            <person name="Stine C."/>
            <person name="Li C."/>
            <person name="Tadesse D."/>
        </authorList>
    </citation>
    <scope>NUCLEOTIDE SEQUENCE [LARGE SCALE GENOMIC DNA]</scope>
    <source>
        <strain evidence="2 4">ATCC 51468</strain>
    </source>
</reference>
<dbReference type="Proteomes" id="UP000198302">
    <property type="component" value="Unassembled WGS sequence"/>
</dbReference>
<dbReference type="RefSeq" id="WP_041520022.1">
    <property type="nucleotide sequence ID" value="NZ_JPRK01000021.1"/>
</dbReference>
<name>A0A0D0EVK9_9FLAO</name>
<reference evidence="1 3" key="1">
    <citation type="submission" date="2015-01" db="EMBL/GenBank/DDBJ databases">
        <title>Genome of Flavobacterium hibernum DSM 12611.</title>
        <authorList>
            <person name="Stropko S.J."/>
            <person name="Pipes S.E."/>
            <person name="Newman J.D."/>
        </authorList>
    </citation>
    <scope>NUCLEOTIDE SEQUENCE [LARGE SCALE GENOMIC DNA]</scope>
    <source>
        <strain evidence="1 3">DSM 12611</strain>
    </source>
</reference>
<dbReference type="EMBL" id="MUGX01000026">
    <property type="protein sequence ID" value="OXA85192.1"/>
    <property type="molecule type" value="Genomic_DNA"/>
</dbReference>
<dbReference type="Pfam" id="PF20459">
    <property type="entry name" value="DUF6712"/>
    <property type="match status" value="1"/>
</dbReference>
<comment type="caution">
    <text evidence="1">The sequence shown here is derived from an EMBL/GenBank/DDBJ whole genome shotgun (WGS) entry which is preliminary data.</text>
</comment>
<dbReference type="InterPro" id="IPR046558">
    <property type="entry name" value="DUF6712"/>
</dbReference>
<proteinExistence type="predicted"/>
<dbReference type="OrthoDB" id="1351717at2"/>
<gene>
    <name evidence="2" type="ORF">B0A73_17740</name>
    <name evidence="1" type="ORF">IW18_20400</name>
</gene>
<protein>
    <submittedName>
        <fullName evidence="1">Uncharacterized protein</fullName>
    </submittedName>
</protein>
<sequence length="174" mass="19845">MNKLLTPEQIQTFKDIGEKIDAKKINPIIEQAQTVELKTTLGDRFYFDVLANKDNADYAPLFSGCSFTYFDINYYQDGLNSLLADYFMSKYVLQINTNFTPFGATIKLGANGEPADRNSLKDISTQQLQLAGSRWEIIRLYLNANPTLFPNWKNNIYGSESAPAGDRTFRFRKI</sequence>